<evidence type="ECO:0000313" key="1">
    <source>
        <dbReference type="EMBL" id="MBO4208396.1"/>
    </source>
</evidence>
<accession>A0ABS3VV56</accession>
<reference evidence="1 2" key="1">
    <citation type="submission" date="2019-12" db="EMBL/GenBank/DDBJ databases">
        <title>Whole genome sequencing of endophytic Actinobacterium Micromonospora sp. MPMI6T.</title>
        <authorList>
            <person name="Evv R."/>
            <person name="Podile A.R."/>
        </authorList>
    </citation>
    <scope>NUCLEOTIDE SEQUENCE [LARGE SCALE GENOMIC DNA]</scope>
    <source>
        <strain evidence="1 2">MPMI6</strain>
    </source>
</reference>
<organism evidence="1 2">
    <name type="scientific">Micromonospora echinofusca</name>
    <dbReference type="NCBI Taxonomy" id="47858"/>
    <lineage>
        <taxon>Bacteria</taxon>
        <taxon>Bacillati</taxon>
        <taxon>Actinomycetota</taxon>
        <taxon>Actinomycetes</taxon>
        <taxon>Micromonosporales</taxon>
        <taxon>Micromonosporaceae</taxon>
        <taxon>Micromonospora</taxon>
    </lineage>
</organism>
<gene>
    <name evidence="1" type="ORF">GSF22_20635</name>
</gene>
<comment type="caution">
    <text evidence="1">The sequence shown here is derived from an EMBL/GenBank/DDBJ whole genome shotgun (WGS) entry which is preliminary data.</text>
</comment>
<protein>
    <recommendedName>
        <fullName evidence="3">BFN domain-containing protein</fullName>
    </recommendedName>
</protein>
<dbReference type="Proteomes" id="UP000823521">
    <property type="component" value="Unassembled WGS sequence"/>
</dbReference>
<evidence type="ECO:0000313" key="2">
    <source>
        <dbReference type="Proteomes" id="UP000823521"/>
    </source>
</evidence>
<keyword evidence="2" id="KW-1185">Reference proteome</keyword>
<dbReference type="RefSeq" id="WP_208815385.1">
    <property type="nucleotide sequence ID" value="NZ_WVUH01000193.1"/>
</dbReference>
<proteinExistence type="predicted"/>
<evidence type="ECO:0008006" key="3">
    <source>
        <dbReference type="Google" id="ProtNLM"/>
    </source>
</evidence>
<name>A0ABS3VV56_MICEH</name>
<dbReference type="EMBL" id="WVUH01000193">
    <property type="protein sequence ID" value="MBO4208396.1"/>
    <property type="molecule type" value="Genomic_DNA"/>
</dbReference>
<sequence>MSLSVTVYLVDSPDAVDVWRAGAAHPVLGGLIDLGTAAPLVVPGSTTVRREVTDCCAELGAAVELVEVTGPLPSSLRDELETGSGKAPVFVVVLLAATDALVVACGPDLPSMGMLPPADPALLRASLRTALGDVQDESMFTEPHVDADAEEERRLSERLRQLYGE</sequence>